<keyword evidence="1" id="KW-0677">Repeat</keyword>
<feature type="region of interest" description="Disordered" evidence="2">
    <location>
        <begin position="99"/>
        <end position="134"/>
    </location>
</feature>
<accession>A0A0R3PZG5</accession>
<reference evidence="4 5" key="2">
    <citation type="submission" date="2018-11" db="EMBL/GenBank/DDBJ databases">
        <authorList>
            <consortium name="Pathogen Informatics"/>
        </authorList>
    </citation>
    <scope>NUCLEOTIDE SEQUENCE [LARGE SCALE GENOMIC DNA]</scope>
    <source>
        <strain evidence="4 5">Costa Rica</strain>
    </source>
</reference>
<dbReference type="Proteomes" id="UP000267027">
    <property type="component" value="Unassembled WGS sequence"/>
</dbReference>
<keyword evidence="3" id="KW-0812">Transmembrane</keyword>
<evidence type="ECO:0000313" key="4">
    <source>
        <dbReference type="EMBL" id="VDM63539.1"/>
    </source>
</evidence>
<dbReference type="OMA" id="LIEMSHH"/>
<feature type="transmembrane region" description="Helical" evidence="3">
    <location>
        <begin position="6"/>
        <end position="29"/>
    </location>
</feature>
<evidence type="ECO:0000313" key="5">
    <source>
        <dbReference type="Proteomes" id="UP000267027"/>
    </source>
</evidence>
<evidence type="ECO:0000256" key="2">
    <source>
        <dbReference type="SAM" id="MobiDB-lite"/>
    </source>
</evidence>
<dbReference type="Pfam" id="PF01391">
    <property type="entry name" value="Collagen"/>
    <property type="match status" value="1"/>
</dbReference>
<dbReference type="EMBL" id="UYYA01004841">
    <property type="protein sequence ID" value="VDM63539.1"/>
    <property type="molecule type" value="Genomic_DNA"/>
</dbReference>
<dbReference type="AlphaFoldDB" id="A0A0R3PZG5"/>
<dbReference type="PANTHER" id="PTHR24637:SF421">
    <property type="entry name" value="CUTICLE COLLAGEN DPY-2"/>
    <property type="match status" value="1"/>
</dbReference>
<reference evidence="6" key="1">
    <citation type="submission" date="2017-02" db="UniProtKB">
        <authorList>
            <consortium name="WormBaseParasite"/>
        </authorList>
    </citation>
    <scope>IDENTIFICATION</scope>
</reference>
<evidence type="ECO:0000256" key="3">
    <source>
        <dbReference type="SAM" id="Phobius"/>
    </source>
</evidence>
<gene>
    <name evidence="4" type="ORF">ACOC_LOCUS11954</name>
</gene>
<keyword evidence="3" id="KW-0472">Membrane</keyword>
<proteinExistence type="predicted"/>
<dbReference type="WBParaSite" id="ACOC_0001195301-mRNA-1">
    <property type="protein sequence ID" value="ACOC_0001195301-mRNA-1"/>
    <property type="gene ID" value="ACOC_0001195301"/>
</dbReference>
<protein>
    <submittedName>
        <fullName evidence="6">Col_cuticle_N domain-containing protein</fullName>
    </submittedName>
</protein>
<keyword evidence="5" id="KW-1185">Reference proteome</keyword>
<dbReference type="PANTHER" id="PTHR24637">
    <property type="entry name" value="COLLAGEN"/>
    <property type="match status" value="1"/>
</dbReference>
<organism evidence="6">
    <name type="scientific">Angiostrongylus costaricensis</name>
    <name type="common">Nematode worm</name>
    <dbReference type="NCBI Taxonomy" id="334426"/>
    <lineage>
        <taxon>Eukaryota</taxon>
        <taxon>Metazoa</taxon>
        <taxon>Ecdysozoa</taxon>
        <taxon>Nematoda</taxon>
        <taxon>Chromadorea</taxon>
        <taxon>Rhabditida</taxon>
        <taxon>Rhabditina</taxon>
        <taxon>Rhabditomorpha</taxon>
        <taxon>Strongyloidea</taxon>
        <taxon>Metastrongylidae</taxon>
        <taxon>Angiostrongylus</taxon>
    </lineage>
</organism>
<dbReference type="STRING" id="334426.A0A0R3PZG5"/>
<keyword evidence="3" id="KW-1133">Transmembrane helix</keyword>
<evidence type="ECO:0000256" key="1">
    <source>
        <dbReference type="ARBA" id="ARBA00022737"/>
    </source>
</evidence>
<name>A0A0R3PZG5_ANGCS</name>
<sequence>MRTTRAAYVVTVATVIINTLCMFAASYLLHDNSNFYEKTIEELNEFIVGFFPGFFKSLLDLQHTRMPPCDCGAQPNYCPARPPGCVMCLPAPQGLPGLNGPSDLPGNTGESGKPGKAGNRGLPGSIKSVGDSGQPGLQGIQGPLVSLESHQEWTALFIGPGGIPGPMGPPGLPGIPGYDGPYGAPGEIGKGAPRFKAAYCPCPARSRRFASQIQKYQNVSNIVISALNNLIEMSHHQVYKKQRTRKLCRFFIVIRSNKLWQLFTLLWFKETFFKYC</sequence>
<dbReference type="InterPro" id="IPR008160">
    <property type="entry name" value="Collagen"/>
</dbReference>
<evidence type="ECO:0000313" key="6">
    <source>
        <dbReference type="WBParaSite" id="ACOC_0001195301-mRNA-1"/>
    </source>
</evidence>